<reference evidence="1 2" key="1">
    <citation type="submission" date="2011-06" db="EMBL/GenBank/DDBJ databases">
        <authorList>
            <person name="Muzny D."/>
            <person name="Qin X."/>
            <person name="Deng J."/>
            <person name="Jiang H."/>
            <person name="Liu Y."/>
            <person name="Qu J."/>
            <person name="Song X.-Z."/>
            <person name="Zhang L."/>
            <person name="Thornton R."/>
            <person name="Coyle M."/>
            <person name="Francisco L."/>
            <person name="Jackson L."/>
            <person name="Javaid M."/>
            <person name="Korchina V."/>
            <person name="Kovar C."/>
            <person name="Mata R."/>
            <person name="Mathew T."/>
            <person name="Ngo R."/>
            <person name="Nguyen L."/>
            <person name="Nguyen N."/>
            <person name="Okwuonu G."/>
            <person name="Ongeri F."/>
            <person name="Pham C."/>
            <person name="Simmons D."/>
            <person name="Wilczek-Boney K."/>
            <person name="Hale W."/>
            <person name="Jakkamsetti A."/>
            <person name="Pham P."/>
            <person name="Ruth R."/>
            <person name="San Lucas F."/>
            <person name="Warren J."/>
            <person name="Zhang J."/>
            <person name="Zhao Z."/>
            <person name="Zhou C."/>
            <person name="Zhu D."/>
            <person name="Lee S."/>
            <person name="Bess C."/>
            <person name="Blankenburg K."/>
            <person name="Forbes L."/>
            <person name="Fu Q."/>
            <person name="Gubbala S."/>
            <person name="Hirani K."/>
            <person name="Jayaseelan J.C."/>
            <person name="Lara F."/>
            <person name="Munidasa M."/>
            <person name="Palculict T."/>
            <person name="Patil S."/>
            <person name="Pu L.-L."/>
            <person name="Saada N."/>
            <person name="Tang L."/>
            <person name="Weissenberger G."/>
            <person name="Zhu Y."/>
            <person name="Hemphill L."/>
            <person name="Shang Y."/>
            <person name="Youmans B."/>
            <person name="Ayvaz T."/>
            <person name="Ross M."/>
            <person name="Santibanez J."/>
            <person name="Aqrawi P."/>
            <person name="Gross S."/>
            <person name="Joshi V."/>
            <person name="Fowler G."/>
            <person name="Nazareth L."/>
            <person name="Reid J."/>
            <person name="Worley K."/>
            <person name="Petrosino J."/>
            <person name="Highlander S."/>
            <person name="Gibbs R."/>
        </authorList>
    </citation>
    <scope>NUCLEOTIDE SEQUENCE [LARGE SCALE GENOMIC DNA]</scope>
    <source>
        <strain evidence="1 2">ATCC 25577</strain>
    </source>
</reference>
<dbReference type="Proteomes" id="UP000005332">
    <property type="component" value="Unassembled WGS sequence"/>
</dbReference>
<name>G4CYY6_9ACTN</name>
<organism evidence="1 2">
    <name type="scientific">Cutibacterium avidum ATCC 25577</name>
    <dbReference type="NCBI Taxonomy" id="997355"/>
    <lineage>
        <taxon>Bacteria</taxon>
        <taxon>Bacillati</taxon>
        <taxon>Actinomycetota</taxon>
        <taxon>Actinomycetes</taxon>
        <taxon>Propionibacteriales</taxon>
        <taxon>Propionibacteriaceae</taxon>
        <taxon>Cutibacterium</taxon>
    </lineage>
</organism>
<dbReference type="AlphaFoldDB" id="G4CYY6"/>
<dbReference type="HOGENOM" id="CLU_3064962_0_0_11"/>
<protein>
    <submittedName>
        <fullName evidence="1">Uncharacterized protein</fullName>
    </submittedName>
</protein>
<gene>
    <name evidence="1" type="ORF">HMPREF9153_1658</name>
</gene>
<proteinExistence type="predicted"/>
<evidence type="ECO:0000313" key="2">
    <source>
        <dbReference type="Proteomes" id="UP000005332"/>
    </source>
</evidence>
<comment type="caution">
    <text evidence="1">The sequence shown here is derived from an EMBL/GenBank/DDBJ whole genome shotgun (WGS) entry which is preliminary data.</text>
</comment>
<accession>G4CYY6</accession>
<keyword evidence="2" id="KW-1185">Reference proteome</keyword>
<evidence type="ECO:0000313" key="1">
    <source>
        <dbReference type="EMBL" id="EGY76705.1"/>
    </source>
</evidence>
<sequence>MLNLIVPGRPYRADCVCLLQTVDHFGCEACEQAMTDTSMFLQTSQVAFTSPEW</sequence>
<dbReference type="EMBL" id="AGBA01000015">
    <property type="protein sequence ID" value="EGY76705.1"/>
    <property type="molecule type" value="Genomic_DNA"/>
</dbReference>